<reference evidence="1" key="1">
    <citation type="submission" date="2023-05" db="EMBL/GenBank/DDBJ databases">
        <title>Cannabis rhizosphere genomes.</title>
        <authorList>
            <person name="Goff K.L."/>
        </authorList>
    </citation>
    <scope>NUCLEOTIDE SEQUENCE</scope>
    <source>
        <strain evidence="1">SPPC 2817</strain>
    </source>
</reference>
<proteinExistence type="predicted"/>
<name>A0ABT8LWY6_9GAMM</name>
<gene>
    <name evidence="1" type="ORF">QO199_24525</name>
</gene>
<protein>
    <submittedName>
        <fullName evidence="1">Uncharacterized protein</fullName>
    </submittedName>
</protein>
<dbReference type="EMBL" id="JASMRX010000040">
    <property type="protein sequence ID" value="MDN6881810.1"/>
    <property type="molecule type" value="Genomic_DNA"/>
</dbReference>
<evidence type="ECO:0000313" key="2">
    <source>
        <dbReference type="Proteomes" id="UP001176500"/>
    </source>
</evidence>
<evidence type="ECO:0000313" key="1">
    <source>
        <dbReference type="EMBL" id="MDN6881810.1"/>
    </source>
</evidence>
<dbReference type="Proteomes" id="UP001176500">
    <property type="component" value="Unassembled WGS sequence"/>
</dbReference>
<accession>A0ABT8LWY6</accession>
<organism evidence="1 2">
    <name type="scientific">Serratia bockelmannii</name>
    <dbReference type="NCBI Taxonomy" id="2703793"/>
    <lineage>
        <taxon>Bacteria</taxon>
        <taxon>Pseudomonadati</taxon>
        <taxon>Pseudomonadota</taxon>
        <taxon>Gammaproteobacteria</taxon>
        <taxon>Enterobacterales</taxon>
        <taxon>Yersiniaceae</taxon>
        <taxon>Serratia</taxon>
    </lineage>
</organism>
<keyword evidence="2" id="KW-1185">Reference proteome</keyword>
<sequence>MKRLQQFYDLELPVDADYKIEAIHQRNKEDFESLEKWLYLGADSKNAAYAKIGITTGNMASRSYSSVNPGYYLFCAFKCAASTTKAQLEDIERSVLHYLDGVFTKKDGTTKREYHFESRRLSECYYDIDFNELFWHLHHHLFEKHTNHFIVGYLDGYAGDFLDCEFNPTFSLEKKISYIKMILQ</sequence>
<dbReference type="RefSeq" id="WP_301481331.1">
    <property type="nucleotide sequence ID" value="NZ_JASMRX010000040.1"/>
</dbReference>
<comment type="caution">
    <text evidence="1">The sequence shown here is derived from an EMBL/GenBank/DDBJ whole genome shotgun (WGS) entry which is preliminary data.</text>
</comment>